<protein>
    <submittedName>
        <fullName evidence="1">Uncharacterized protein</fullName>
    </submittedName>
</protein>
<name>A0AAN9IC18_CROPI</name>
<comment type="caution">
    <text evidence="1">The sequence shown here is derived from an EMBL/GenBank/DDBJ whole genome shotgun (WGS) entry which is preliminary data.</text>
</comment>
<gene>
    <name evidence="1" type="ORF">RIF29_16446</name>
</gene>
<dbReference type="AlphaFoldDB" id="A0AAN9IC18"/>
<sequence>MKTASKKFEDEKEQVVGAFPIWDCGSPLYDSNELVSISDKIERHMNVWPYFGGPKQVITKLSDPPDEVMISISTTNARGSSKLRSLSEFLKKIIWKKGKYKKHKKAQVGLYGVFNNRLVCGGNKVSHE</sequence>
<dbReference type="EMBL" id="JAYWIO010000003">
    <property type="protein sequence ID" value="KAK7275333.1"/>
    <property type="molecule type" value="Genomic_DNA"/>
</dbReference>
<evidence type="ECO:0000313" key="2">
    <source>
        <dbReference type="Proteomes" id="UP001372338"/>
    </source>
</evidence>
<dbReference type="Proteomes" id="UP001372338">
    <property type="component" value="Unassembled WGS sequence"/>
</dbReference>
<keyword evidence="2" id="KW-1185">Reference proteome</keyword>
<evidence type="ECO:0000313" key="1">
    <source>
        <dbReference type="EMBL" id="KAK7275333.1"/>
    </source>
</evidence>
<dbReference type="PANTHER" id="PTHR33978">
    <property type="entry name" value="SERINE/THREONINE-KINASE"/>
    <property type="match status" value="1"/>
</dbReference>
<accession>A0AAN9IC18</accession>
<proteinExistence type="predicted"/>
<organism evidence="1 2">
    <name type="scientific">Crotalaria pallida</name>
    <name type="common">Smooth rattlebox</name>
    <name type="synonym">Crotalaria striata</name>
    <dbReference type="NCBI Taxonomy" id="3830"/>
    <lineage>
        <taxon>Eukaryota</taxon>
        <taxon>Viridiplantae</taxon>
        <taxon>Streptophyta</taxon>
        <taxon>Embryophyta</taxon>
        <taxon>Tracheophyta</taxon>
        <taxon>Spermatophyta</taxon>
        <taxon>Magnoliopsida</taxon>
        <taxon>eudicotyledons</taxon>
        <taxon>Gunneridae</taxon>
        <taxon>Pentapetalae</taxon>
        <taxon>rosids</taxon>
        <taxon>fabids</taxon>
        <taxon>Fabales</taxon>
        <taxon>Fabaceae</taxon>
        <taxon>Papilionoideae</taxon>
        <taxon>50 kb inversion clade</taxon>
        <taxon>genistoids sensu lato</taxon>
        <taxon>core genistoids</taxon>
        <taxon>Crotalarieae</taxon>
        <taxon>Crotalaria</taxon>
    </lineage>
</organism>
<reference evidence="1 2" key="1">
    <citation type="submission" date="2024-01" db="EMBL/GenBank/DDBJ databases">
        <title>The genomes of 5 underutilized Papilionoideae crops provide insights into root nodulation and disease resistanc.</title>
        <authorList>
            <person name="Yuan L."/>
        </authorList>
    </citation>
    <scope>NUCLEOTIDE SEQUENCE [LARGE SCALE GENOMIC DNA]</scope>
    <source>
        <strain evidence="1">ZHUSHIDOU_FW_LH</strain>
        <tissue evidence="1">Leaf</tissue>
    </source>
</reference>
<dbReference type="PANTHER" id="PTHR33978:SF18">
    <property type="entry name" value="OS01G0656300 PROTEIN"/>
    <property type="match status" value="1"/>
</dbReference>